<organism evidence="3 4">
    <name type="scientific">Pseudolabrys taiwanensis</name>
    <dbReference type="NCBI Taxonomy" id="331696"/>
    <lineage>
        <taxon>Bacteria</taxon>
        <taxon>Pseudomonadati</taxon>
        <taxon>Pseudomonadota</taxon>
        <taxon>Alphaproteobacteria</taxon>
        <taxon>Hyphomicrobiales</taxon>
        <taxon>Xanthobacteraceae</taxon>
        <taxon>Pseudolabrys</taxon>
    </lineage>
</organism>
<keyword evidence="4" id="KW-1185">Reference proteome</keyword>
<name>A0A345ZRT7_9HYPH</name>
<keyword evidence="2" id="KW-1133">Transmembrane helix</keyword>
<dbReference type="KEGG" id="ptaw:DW352_03335"/>
<evidence type="ECO:0000256" key="2">
    <source>
        <dbReference type="SAM" id="Phobius"/>
    </source>
</evidence>
<dbReference type="AlphaFoldDB" id="A0A345ZRT7"/>
<keyword evidence="2" id="KW-0812">Transmembrane</keyword>
<reference evidence="3 4" key="1">
    <citation type="submission" date="2018-07" db="EMBL/GenBank/DDBJ databases">
        <authorList>
            <person name="Quirk P.G."/>
            <person name="Krulwich T.A."/>
        </authorList>
    </citation>
    <scope>NUCLEOTIDE SEQUENCE [LARGE SCALE GENOMIC DNA]</scope>
    <source>
        <strain evidence="3 4">CC-BB4</strain>
    </source>
</reference>
<feature type="compositionally biased region" description="Polar residues" evidence="1">
    <location>
        <begin position="70"/>
        <end position="91"/>
    </location>
</feature>
<accession>A0A345ZRT7</accession>
<evidence type="ECO:0000313" key="4">
    <source>
        <dbReference type="Proteomes" id="UP000254889"/>
    </source>
</evidence>
<dbReference type="Proteomes" id="UP000254889">
    <property type="component" value="Chromosome"/>
</dbReference>
<keyword evidence="2" id="KW-0472">Membrane</keyword>
<evidence type="ECO:0000256" key="1">
    <source>
        <dbReference type="SAM" id="MobiDB-lite"/>
    </source>
</evidence>
<dbReference type="EMBL" id="CP031417">
    <property type="protein sequence ID" value="AXK79634.1"/>
    <property type="molecule type" value="Genomic_DNA"/>
</dbReference>
<sequence length="171" mass="17608">MKAHVKGQRAMTMQDPERGQAEPEIIDSGVHVRDSERGKASTGQIALTACAIIAILAVFFWGVSNQRTEIAGSESTQATTAPAANGDTSGTQAPAQQSQAAQQQSQKEANQQQGKAAPRSNVPETTGQAVNRPAAAPAPGNAQPTDQRPAGTSENAQPPGNQPVQPHGAGK</sequence>
<protein>
    <submittedName>
        <fullName evidence="3">Uncharacterized protein</fullName>
    </submittedName>
</protein>
<feature type="transmembrane region" description="Helical" evidence="2">
    <location>
        <begin position="45"/>
        <end position="63"/>
    </location>
</feature>
<proteinExistence type="predicted"/>
<feature type="compositionally biased region" description="Polar residues" evidence="1">
    <location>
        <begin position="150"/>
        <end position="164"/>
    </location>
</feature>
<gene>
    <name evidence="3" type="ORF">DW352_03335</name>
</gene>
<feature type="compositionally biased region" description="Low complexity" evidence="1">
    <location>
        <begin position="127"/>
        <end position="144"/>
    </location>
</feature>
<feature type="compositionally biased region" description="Low complexity" evidence="1">
    <location>
        <begin position="92"/>
        <end position="113"/>
    </location>
</feature>
<feature type="region of interest" description="Disordered" evidence="1">
    <location>
        <begin position="70"/>
        <end position="171"/>
    </location>
</feature>
<feature type="region of interest" description="Disordered" evidence="1">
    <location>
        <begin position="1"/>
        <end position="23"/>
    </location>
</feature>
<evidence type="ECO:0000313" key="3">
    <source>
        <dbReference type="EMBL" id="AXK79634.1"/>
    </source>
</evidence>